<dbReference type="PROSITE" id="PS51257">
    <property type="entry name" value="PROKAR_LIPOPROTEIN"/>
    <property type="match status" value="1"/>
</dbReference>
<accession>A0A0U0ZJG6</accession>
<sequence length="196" mass="20346">MKVIACLTLCAAAFTVASCDGVVSGDAITKSSSSPSHPANSSATVSNSLSAPHSPPDPNTDGTTFDPCLAYSAEELKSWGVDPASVKDAADGLQRGCIWKGDGWVLQQLVNNHTISDYLNPDNYPDSQPLTVAGLQGSVDRGQQKGTTFCSVQIPSQKAVIATLVSVRDRQAEQAIPDACTKAIAIAADTATKLPK</sequence>
<reference evidence="3 4" key="1">
    <citation type="submission" date="2015-03" db="EMBL/GenBank/DDBJ databases">
        <authorList>
            <person name="Murphy D."/>
        </authorList>
    </citation>
    <scope>NUCLEOTIDE SEQUENCE [LARGE SCALE GENOMIC DNA]</scope>
    <source>
        <strain evidence="3 4">PAP088</strain>
    </source>
</reference>
<proteinExistence type="predicted"/>
<feature type="signal peptide" evidence="2">
    <location>
        <begin position="1"/>
        <end position="17"/>
    </location>
</feature>
<keyword evidence="2" id="KW-0732">Signal</keyword>
<evidence type="ECO:0000313" key="3">
    <source>
        <dbReference type="EMBL" id="CPV45084.1"/>
    </source>
</evidence>
<gene>
    <name evidence="3" type="ORF">ERS075579_01602</name>
</gene>
<name>A0A0U0ZJG6_9MYCO</name>
<feature type="compositionally biased region" description="Low complexity" evidence="1">
    <location>
        <begin position="31"/>
        <end position="43"/>
    </location>
</feature>
<dbReference type="EMBL" id="CSWP01000003">
    <property type="protein sequence ID" value="CPV45084.1"/>
    <property type="molecule type" value="Genomic_DNA"/>
</dbReference>
<feature type="chain" id="PRO_5039097965" description="DUF3558 domain-containing protein" evidence="2">
    <location>
        <begin position="18"/>
        <end position="196"/>
    </location>
</feature>
<dbReference type="Proteomes" id="UP000045782">
    <property type="component" value="Unassembled WGS sequence"/>
</dbReference>
<dbReference type="InterPro" id="IPR024520">
    <property type="entry name" value="DUF3558"/>
</dbReference>
<evidence type="ECO:0000313" key="4">
    <source>
        <dbReference type="Proteomes" id="UP000045782"/>
    </source>
</evidence>
<evidence type="ECO:0000256" key="2">
    <source>
        <dbReference type="SAM" id="SignalP"/>
    </source>
</evidence>
<evidence type="ECO:0000256" key="1">
    <source>
        <dbReference type="SAM" id="MobiDB-lite"/>
    </source>
</evidence>
<dbReference type="Pfam" id="PF12079">
    <property type="entry name" value="DUF3558"/>
    <property type="match status" value="1"/>
</dbReference>
<evidence type="ECO:0008006" key="5">
    <source>
        <dbReference type="Google" id="ProtNLM"/>
    </source>
</evidence>
<dbReference type="RefSeq" id="WP_016341496.1">
    <property type="nucleotide sequence ID" value="NZ_AP022621.1"/>
</dbReference>
<protein>
    <recommendedName>
        <fullName evidence="5">DUF3558 domain-containing protein</fullName>
    </recommendedName>
</protein>
<organism evidence="3 4">
    <name type="scientific">Mycobacteroides abscessus</name>
    <dbReference type="NCBI Taxonomy" id="36809"/>
    <lineage>
        <taxon>Bacteria</taxon>
        <taxon>Bacillati</taxon>
        <taxon>Actinomycetota</taxon>
        <taxon>Actinomycetes</taxon>
        <taxon>Mycobacteriales</taxon>
        <taxon>Mycobacteriaceae</taxon>
        <taxon>Mycobacteroides</taxon>
    </lineage>
</organism>
<feature type="region of interest" description="Disordered" evidence="1">
    <location>
        <begin position="29"/>
        <end position="65"/>
    </location>
</feature>
<dbReference type="AlphaFoldDB" id="A0A0U0ZJG6"/>